<evidence type="ECO:0000256" key="1">
    <source>
        <dbReference type="ARBA" id="ARBA00007613"/>
    </source>
</evidence>
<keyword evidence="2" id="KW-0812">Transmembrane</keyword>
<proteinExistence type="inferred from homology"/>
<dbReference type="Proteomes" id="UP000092544">
    <property type="component" value="Unassembled WGS sequence"/>
</dbReference>
<dbReference type="SUPFAM" id="SSF56954">
    <property type="entry name" value="Outer membrane efflux proteins (OEP)"/>
    <property type="match status" value="1"/>
</dbReference>
<evidence type="ECO:0000313" key="3">
    <source>
        <dbReference type="EMBL" id="SBS25140.1"/>
    </source>
</evidence>
<comment type="similarity">
    <text evidence="1 2">Belongs to the outer membrane factor (OMF) (TC 1.B.17) family.</text>
</comment>
<dbReference type="InterPro" id="IPR003423">
    <property type="entry name" value="OMP_efflux"/>
</dbReference>
<evidence type="ECO:0000256" key="2">
    <source>
        <dbReference type="RuleBase" id="RU362097"/>
    </source>
</evidence>
<dbReference type="InterPro" id="IPR010131">
    <property type="entry name" value="MdtP/NodT-like"/>
</dbReference>
<dbReference type="AlphaFoldDB" id="A0A1A8T020"/>
<organism evidence="3 4">
    <name type="scientific">Marinomonas spartinae</name>
    <dbReference type="NCBI Taxonomy" id="1792290"/>
    <lineage>
        <taxon>Bacteria</taxon>
        <taxon>Pseudomonadati</taxon>
        <taxon>Pseudomonadota</taxon>
        <taxon>Gammaproteobacteria</taxon>
        <taxon>Oceanospirillales</taxon>
        <taxon>Oceanospirillaceae</taxon>
        <taxon>Marinomonas</taxon>
    </lineage>
</organism>
<keyword evidence="2" id="KW-1134">Transmembrane beta strand</keyword>
<dbReference type="Gene3D" id="2.20.200.10">
    <property type="entry name" value="Outer membrane efflux proteins (OEP)"/>
    <property type="match status" value="1"/>
</dbReference>
<dbReference type="Gene3D" id="1.20.1600.10">
    <property type="entry name" value="Outer membrane efflux proteins (OEP)"/>
    <property type="match status" value="1"/>
</dbReference>
<protein>
    <submittedName>
        <fullName evidence="3">Outer membrane protein OprM</fullName>
    </submittedName>
</protein>
<keyword evidence="2" id="KW-0449">Lipoprotein</keyword>
<dbReference type="Pfam" id="PF02321">
    <property type="entry name" value="OEP"/>
    <property type="match status" value="2"/>
</dbReference>
<keyword evidence="2" id="KW-0472">Membrane</keyword>
<dbReference type="NCBIfam" id="TIGR01845">
    <property type="entry name" value="outer_NodT"/>
    <property type="match status" value="1"/>
</dbReference>
<dbReference type="PANTHER" id="PTHR30203">
    <property type="entry name" value="OUTER MEMBRANE CATION EFFLUX PROTEIN"/>
    <property type="match status" value="1"/>
</dbReference>
<reference evidence="3 4" key="1">
    <citation type="submission" date="2016-06" db="EMBL/GenBank/DDBJ databases">
        <authorList>
            <person name="Kjaerup R.B."/>
            <person name="Dalgaard T.S."/>
            <person name="Juul-Madsen H.R."/>
        </authorList>
    </citation>
    <scope>NUCLEOTIDE SEQUENCE [LARGE SCALE GENOMIC DNA]</scope>
    <source>
        <strain evidence="3 4">CECT 8886</strain>
    </source>
</reference>
<evidence type="ECO:0000313" key="4">
    <source>
        <dbReference type="Proteomes" id="UP000092544"/>
    </source>
</evidence>
<dbReference type="EMBL" id="FLOB01000001">
    <property type="protein sequence ID" value="SBS25140.1"/>
    <property type="molecule type" value="Genomic_DNA"/>
</dbReference>
<gene>
    <name evidence="3" type="primary">oprM_1</name>
    <name evidence="3" type="ORF">MSP8886_00182</name>
</gene>
<keyword evidence="2" id="KW-0732">Signal</keyword>
<keyword evidence="2" id="KW-0564">Palmitate</keyword>
<dbReference type="GO" id="GO:0009279">
    <property type="term" value="C:cell outer membrane"/>
    <property type="evidence" value="ECO:0007669"/>
    <property type="project" value="UniProtKB-SubCell"/>
</dbReference>
<name>A0A1A8T020_9GAMM</name>
<keyword evidence="4" id="KW-1185">Reference proteome</keyword>
<dbReference type="PROSITE" id="PS51257">
    <property type="entry name" value="PROKAR_LIPOPROTEIN"/>
    <property type="match status" value="1"/>
</dbReference>
<dbReference type="PANTHER" id="PTHR30203:SF33">
    <property type="entry name" value="BLR4455 PROTEIN"/>
    <property type="match status" value="1"/>
</dbReference>
<comment type="subcellular location">
    <subcellularLocation>
        <location evidence="2">Cell outer membrane</location>
        <topology evidence="2">Lipid-anchor</topology>
    </subcellularLocation>
</comment>
<dbReference type="GO" id="GO:0015562">
    <property type="term" value="F:efflux transmembrane transporter activity"/>
    <property type="evidence" value="ECO:0007669"/>
    <property type="project" value="InterPro"/>
</dbReference>
<dbReference type="STRING" id="1792290.MSP8886_00182"/>
<feature type="chain" id="PRO_5008445602" evidence="2">
    <location>
        <begin position="23"/>
        <end position="476"/>
    </location>
</feature>
<accession>A0A1A8T020</accession>
<feature type="signal peptide" evidence="2">
    <location>
        <begin position="1"/>
        <end position="22"/>
    </location>
</feature>
<sequence length="476" mass="51745">MNNRIIQCVCISLFATILSGCAVVGPDYKRPSAPQSPSFKEAKGWQKATPLDQAPKGDWWKVYQDPVLSKLLAQVQINNQNVAEYAAQYEKAKAVAEQAGANLYPSINGSAGATRSGTQNQTSNSFSAKGSASWELDLWGKLRRTREEDRASAMASAAQLANATLSAQSSLAQDYFQLRVMDEQIALYQRNIKNYTQYLKVVNNQYKAGNISRSSLAQAQTQLHTTRVSMINLKWQRAQYEHAIAVLIGKPPAAFSLPAEPLSYHLPTIPAELPSALLQRRPDIAYAERNVAAANAAVGVAIAGYYPDLTLSASAGVENSTLSNLFELPSRVWSIGPSLSGNIFDFGATKAKVRQAKASYDASVANYRQTVLNAFQEVEDYLVAIHGLNEEMAVQKQATASARESARVTYNQFNSGMIDYLNVATTEATSLSQQQNELNIIKSQLINSVKLIVALGGGWNVSDLPSATPPKKNTAK</sequence>